<reference evidence="3" key="1">
    <citation type="submission" date="2017-04" db="EMBL/GenBank/DDBJ databases">
        <title>Genome evolution of the luminous symbionts of deep sea anglerfish.</title>
        <authorList>
            <person name="Hendry T.A."/>
        </authorList>
    </citation>
    <scope>NUCLEOTIDE SEQUENCE [LARGE SCALE GENOMIC DNA]</scope>
</reference>
<keyword evidence="1" id="KW-0472">Membrane</keyword>
<keyword evidence="1" id="KW-0812">Transmembrane</keyword>
<organism evidence="2 3">
    <name type="scientific">Candidatus Enterovibrio altilux</name>
    <dbReference type="NCBI Taxonomy" id="1927128"/>
    <lineage>
        <taxon>Bacteria</taxon>
        <taxon>Pseudomonadati</taxon>
        <taxon>Pseudomonadota</taxon>
        <taxon>Gammaproteobacteria</taxon>
        <taxon>Vibrionales</taxon>
        <taxon>Vibrionaceae</taxon>
        <taxon>Enterovibrio</taxon>
    </lineage>
</organism>
<evidence type="ECO:0000256" key="1">
    <source>
        <dbReference type="SAM" id="Phobius"/>
    </source>
</evidence>
<accession>A0A291BA27</accession>
<sequence length="208" mass="23702">MTLCANSSSGNKFQYNSLIQKCRSALYDDSIISLSTIPSRYLLFSTISDKSFRRLAKSTILGHCLYTSIIFPLTFWYQYVRVASTMMLTSGGAIMRLPFQESVDSLKTGNYSAHRQPVMENDNEYQVTWVGIDGSYNEDEFSCLDDAKRDALSISEHGGHCITISLMMRVMITVSNGKATFRRLFFFSTLRQRIKAHRRTSVFFRVVG</sequence>
<dbReference type="AlphaFoldDB" id="A0A291BA27"/>
<keyword evidence="1" id="KW-1133">Transmembrane helix</keyword>
<evidence type="ECO:0000313" key="3">
    <source>
        <dbReference type="Proteomes" id="UP000218160"/>
    </source>
</evidence>
<name>A0A291BA27_9GAMM</name>
<feature type="transmembrane region" description="Helical" evidence="1">
    <location>
        <begin position="60"/>
        <end position="79"/>
    </location>
</feature>
<keyword evidence="3" id="KW-1185">Reference proteome</keyword>
<dbReference type="KEGG" id="elux:BTN50_1399"/>
<evidence type="ECO:0000313" key="2">
    <source>
        <dbReference type="EMBL" id="ATF09878.1"/>
    </source>
</evidence>
<dbReference type="EMBL" id="CP020660">
    <property type="protein sequence ID" value="ATF09878.1"/>
    <property type="molecule type" value="Genomic_DNA"/>
</dbReference>
<dbReference type="Proteomes" id="UP000218160">
    <property type="component" value="Chromosome 1"/>
</dbReference>
<gene>
    <name evidence="2" type="ORF">BTN50_1399</name>
</gene>
<protein>
    <submittedName>
        <fullName evidence="2">Uncharacterized protein</fullName>
    </submittedName>
</protein>
<proteinExistence type="predicted"/>